<dbReference type="InterPro" id="IPR033133">
    <property type="entry name" value="PUM-HD"/>
</dbReference>
<dbReference type="GeneID" id="117577781"/>
<dbReference type="PANTHER" id="PTHR13389">
    <property type="entry name" value="PUMILIO HOMOLOG 3"/>
    <property type="match status" value="1"/>
</dbReference>
<dbReference type="PROSITE" id="PS50303">
    <property type="entry name" value="PUM_HD"/>
    <property type="match status" value="1"/>
</dbReference>
<feature type="compositionally biased region" description="Basic and acidic residues" evidence="3">
    <location>
        <begin position="586"/>
        <end position="600"/>
    </location>
</feature>
<proteinExistence type="predicted"/>
<dbReference type="GO" id="GO:0003729">
    <property type="term" value="F:mRNA binding"/>
    <property type="evidence" value="ECO:0007669"/>
    <property type="project" value="TreeGrafter"/>
</dbReference>
<dbReference type="PANTHER" id="PTHR13389:SF0">
    <property type="entry name" value="PUMILIO HOMOLOG 3"/>
    <property type="match status" value="1"/>
</dbReference>
<evidence type="ECO:0000256" key="1">
    <source>
        <dbReference type="ARBA" id="ARBA00022737"/>
    </source>
</evidence>
<dbReference type="InterPro" id="IPR011989">
    <property type="entry name" value="ARM-like"/>
</dbReference>
<dbReference type="AlphaFoldDB" id="A0A6P8XPS0"/>
<evidence type="ECO:0000259" key="4">
    <source>
        <dbReference type="PROSITE" id="PS50303"/>
    </source>
</evidence>
<gene>
    <name evidence="6" type="primary">LOC117577781</name>
</gene>
<dbReference type="Pfam" id="PF08144">
    <property type="entry name" value="CPL"/>
    <property type="match status" value="1"/>
</dbReference>
<dbReference type="OrthoDB" id="497380at2759"/>
<dbReference type="CTD" id="33112"/>
<feature type="region of interest" description="Disordered" evidence="3">
    <location>
        <begin position="54"/>
        <end position="106"/>
    </location>
</feature>
<dbReference type="InterPro" id="IPR012959">
    <property type="entry name" value="CPL_dom"/>
</dbReference>
<feature type="compositionally biased region" description="Basic and acidic residues" evidence="3">
    <location>
        <begin position="54"/>
        <end position="88"/>
    </location>
</feature>
<keyword evidence="1" id="KW-0677">Repeat</keyword>
<keyword evidence="5" id="KW-1185">Reference proteome</keyword>
<reference evidence="6" key="1">
    <citation type="submission" date="2025-08" db="UniProtKB">
        <authorList>
            <consortium name="RefSeq"/>
        </authorList>
    </citation>
    <scope>IDENTIFICATION</scope>
    <source>
        <strain evidence="6">15112-1751.03</strain>
        <tissue evidence="6">Whole Adult</tissue>
    </source>
</reference>
<dbReference type="Gene3D" id="1.25.10.10">
    <property type="entry name" value="Leucine-rich Repeat Variant"/>
    <property type="match status" value="2"/>
</dbReference>
<feature type="region of interest" description="Disordered" evidence="3">
    <location>
        <begin position="561"/>
        <end position="610"/>
    </location>
</feature>
<protein>
    <submittedName>
        <fullName evidence="6">Protein penguin</fullName>
    </submittedName>
</protein>
<keyword evidence="2" id="KW-0694">RNA-binding</keyword>
<feature type="compositionally biased region" description="Polar residues" evidence="3">
    <location>
        <begin position="90"/>
        <end position="101"/>
    </location>
</feature>
<dbReference type="InterPro" id="IPR040059">
    <property type="entry name" value="PUM3"/>
</dbReference>
<dbReference type="Pfam" id="PF22493">
    <property type="entry name" value="PUF_NOP9"/>
    <property type="match status" value="1"/>
</dbReference>
<dbReference type="InterPro" id="IPR016024">
    <property type="entry name" value="ARM-type_fold"/>
</dbReference>
<sequence length="706" mass="78634">MDNEILIQLLGCVDAAIAKEIEKQCGKLEKSTQTEELPNPEQEISVVNMVVRATDKKEKSTKDADKLAQKRKATDSAKRNNKFADRNNQKGKNTAANGTSTEKTDWNKFKKEKKELKLKRKQTRDTYEVTVEVKKIYEQLKCNATKNKDALVQQMYTLLNVSADNINKVAKAHDTARILQCMIKFGSPALRVELSDKLMPDAVTMCQSKYSHFCIQAMLKYCTSATKSKLADALMGNLVRLAGHNIAGKLVDDIYQAATKQQRCHMRQEFYGELYKKNKDSNVTTLSDTYKDASNMKASIMGAVKTNIEHLANKKLLDSSLVHDVIIEYLKASENLAEIAVTLAASLPQLLSTKAGTEASTLCFYASEPKTRRAILKNIKEHLLKIALHEHGHVFLISLFNVLDDTKAAKKSVYDPLHGDLKTLVASPHGRRVIQWLIAPGDTVCFHPTFIKFIDDGLVHSKKDKEVRRKELLEQIEEPIALAMCEDPGFWLSNSSVGLVTITILKHITGEHYNKAAAALAPIVAAADWRITPLPADSEQQTQSKDTESIIAAATEQRKNKKKKVSIVPAAEKPESDDENDDDDTGEPKQTKKPKLDTKSAEPATELGIENSGMHHVLKTIIKQDLKCDGTPFSAKLLESLTPEVLTGWFPINRACYVLVTLVEKTPDLQQQLLKFFDSQTLRDLLLQQKSSGASILAKKLELAGK</sequence>
<dbReference type="SMART" id="SM00025">
    <property type="entry name" value="Pumilio"/>
    <property type="match status" value="4"/>
</dbReference>
<organism evidence="5 6">
    <name type="scientific">Drosophila albomicans</name>
    <name type="common">Fruit fly</name>
    <dbReference type="NCBI Taxonomy" id="7291"/>
    <lineage>
        <taxon>Eukaryota</taxon>
        <taxon>Metazoa</taxon>
        <taxon>Ecdysozoa</taxon>
        <taxon>Arthropoda</taxon>
        <taxon>Hexapoda</taxon>
        <taxon>Insecta</taxon>
        <taxon>Pterygota</taxon>
        <taxon>Neoptera</taxon>
        <taxon>Endopterygota</taxon>
        <taxon>Diptera</taxon>
        <taxon>Brachycera</taxon>
        <taxon>Muscomorpha</taxon>
        <taxon>Ephydroidea</taxon>
        <taxon>Drosophilidae</taxon>
        <taxon>Drosophila</taxon>
    </lineage>
</organism>
<evidence type="ECO:0000256" key="2">
    <source>
        <dbReference type="ARBA" id="ARBA00022884"/>
    </source>
</evidence>
<feature type="compositionally biased region" description="Acidic residues" evidence="3">
    <location>
        <begin position="575"/>
        <end position="585"/>
    </location>
</feature>
<dbReference type="SUPFAM" id="SSF48371">
    <property type="entry name" value="ARM repeat"/>
    <property type="match status" value="1"/>
</dbReference>
<dbReference type="GO" id="GO:0006417">
    <property type="term" value="P:regulation of translation"/>
    <property type="evidence" value="ECO:0007669"/>
    <property type="project" value="TreeGrafter"/>
</dbReference>
<accession>A0A6P8XPS0</accession>
<evidence type="ECO:0000313" key="6">
    <source>
        <dbReference type="RefSeq" id="XP_034118596.2"/>
    </source>
</evidence>
<dbReference type="InterPro" id="IPR001313">
    <property type="entry name" value="Pumilio_RNA-bd_rpt"/>
</dbReference>
<feature type="domain" description="PUM-HD" evidence="4">
    <location>
        <begin position="139"/>
        <end position="480"/>
    </location>
</feature>
<dbReference type="RefSeq" id="XP_034118596.2">
    <property type="nucleotide sequence ID" value="XM_034262705.2"/>
</dbReference>
<name>A0A6P8XPS0_DROAB</name>
<dbReference type="Proteomes" id="UP000515160">
    <property type="component" value="Chromosome X"/>
</dbReference>
<dbReference type="GO" id="GO:0005730">
    <property type="term" value="C:nucleolus"/>
    <property type="evidence" value="ECO:0007669"/>
    <property type="project" value="TreeGrafter"/>
</dbReference>
<evidence type="ECO:0000256" key="3">
    <source>
        <dbReference type="SAM" id="MobiDB-lite"/>
    </source>
</evidence>
<evidence type="ECO:0000313" key="5">
    <source>
        <dbReference type="Proteomes" id="UP000515160"/>
    </source>
</evidence>